<accession>A0A8X7UKY5</accession>
<dbReference type="EMBL" id="JAAMPC010000011">
    <property type="protein sequence ID" value="KAG2281386.1"/>
    <property type="molecule type" value="Genomic_DNA"/>
</dbReference>
<keyword evidence="2" id="KW-1185">Reference proteome</keyword>
<sequence length="103" mass="11357">MASMSPSPPLAPPRDLSSKSAQIPVVLCSGEARRRFAVVGVVLQIPRREGSYSTMVHFLLFAHLVLRLSIHGVLKYKFFACGEIITKNPATPSKWDKISCFSL</sequence>
<organism evidence="1 2">
    <name type="scientific">Brassica carinata</name>
    <name type="common">Ethiopian mustard</name>
    <name type="synonym">Abyssinian cabbage</name>
    <dbReference type="NCBI Taxonomy" id="52824"/>
    <lineage>
        <taxon>Eukaryota</taxon>
        <taxon>Viridiplantae</taxon>
        <taxon>Streptophyta</taxon>
        <taxon>Embryophyta</taxon>
        <taxon>Tracheophyta</taxon>
        <taxon>Spermatophyta</taxon>
        <taxon>Magnoliopsida</taxon>
        <taxon>eudicotyledons</taxon>
        <taxon>Gunneridae</taxon>
        <taxon>Pentapetalae</taxon>
        <taxon>rosids</taxon>
        <taxon>malvids</taxon>
        <taxon>Brassicales</taxon>
        <taxon>Brassicaceae</taxon>
        <taxon>Brassiceae</taxon>
        <taxon>Brassica</taxon>
    </lineage>
</organism>
<evidence type="ECO:0000313" key="2">
    <source>
        <dbReference type="Proteomes" id="UP000886595"/>
    </source>
</evidence>
<comment type="caution">
    <text evidence="1">The sequence shown here is derived from an EMBL/GenBank/DDBJ whole genome shotgun (WGS) entry which is preliminary data.</text>
</comment>
<gene>
    <name evidence="1" type="ORF">Bca52824_052606</name>
</gene>
<dbReference type="Proteomes" id="UP000886595">
    <property type="component" value="Unassembled WGS sequence"/>
</dbReference>
<dbReference type="AlphaFoldDB" id="A0A8X7UKY5"/>
<proteinExistence type="predicted"/>
<evidence type="ECO:0000313" key="1">
    <source>
        <dbReference type="EMBL" id="KAG2281386.1"/>
    </source>
</evidence>
<name>A0A8X7UKY5_BRACI</name>
<reference evidence="1 2" key="1">
    <citation type="submission" date="2020-02" db="EMBL/GenBank/DDBJ databases">
        <authorList>
            <person name="Ma Q."/>
            <person name="Huang Y."/>
            <person name="Song X."/>
            <person name="Pei D."/>
        </authorList>
    </citation>
    <scope>NUCLEOTIDE SEQUENCE [LARGE SCALE GENOMIC DNA]</scope>
    <source>
        <strain evidence="1">Sxm20200214</strain>
        <tissue evidence="1">Leaf</tissue>
    </source>
</reference>
<protein>
    <submittedName>
        <fullName evidence="1">Uncharacterized protein</fullName>
    </submittedName>
</protein>